<keyword evidence="7" id="KW-1185">Reference proteome</keyword>
<dbReference type="GO" id="GO:0006308">
    <property type="term" value="P:DNA catabolic process"/>
    <property type="evidence" value="ECO:0007669"/>
    <property type="project" value="InterPro"/>
</dbReference>
<dbReference type="GO" id="GO:0003677">
    <property type="term" value="F:DNA binding"/>
    <property type="evidence" value="ECO:0007669"/>
    <property type="project" value="TreeGrafter"/>
</dbReference>
<gene>
    <name evidence="6" type="ORF">GBAR_LOCUS9368</name>
</gene>
<keyword evidence="4" id="KW-0732">Signal</keyword>
<dbReference type="PANTHER" id="PTHR11371:SF31">
    <property type="entry name" value="EXTRACELLULAR NUCLEASE"/>
    <property type="match status" value="1"/>
</dbReference>
<feature type="domain" description="Endonuclease/exonuclease/phosphatase" evidence="5">
    <location>
        <begin position="32"/>
        <end position="192"/>
    </location>
</feature>
<feature type="chain" id="PRO_5041285674" evidence="4">
    <location>
        <begin position="20"/>
        <end position="338"/>
    </location>
</feature>
<keyword evidence="3" id="KW-0378">Hydrolase</keyword>
<dbReference type="SUPFAM" id="SSF56219">
    <property type="entry name" value="DNase I-like"/>
    <property type="match status" value="2"/>
</dbReference>
<dbReference type="InterPro" id="IPR005135">
    <property type="entry name" value="Endo/exonuclease/phosphatase"/>
</dbReference>
<dbReference type="AlphaFoldDB" id="A0AA35RNY1"/>
<evidence type="ECO:0000256" key="1">
    <source>
        <dbReference type="ARBA" id="ARBA00007359"/>
    </source>
</evidence>
<evidence type="ECO:0000313" key="7">
    <source>
        <dbReference type="Proteomes" id="UP001174909"/>
    </source>
</evidence>
<evidence type="ECO:0000313" key="6">
    <source>
        <dbReference type="EMBL" id="CAI8015045.1"/>
    </source>
</evidence>
<dbReference type="PANTHER" id="PTHR11371">
    <property type="entry name" value="DEOXYRIBONUCLEASE"/>
    <property type="match status" value="1"/>
</dbReference>
<name>A0AA35RNY1_GEOBA</name>
<dbReference type="Gene3D" id="3.60.10.10">
    <property type="entry name" value="Endonuclease/exonuclease/phosphatase"/>
    <property type="match status" value="2"/>
</dbReference>
<sequence>MSLNHALKLILTVTGVLLASDLCGGLKIGAFNVQILGQTKIAKTEVVDVLVEIVGRYDVILVQEIRDSVGETVVPTLLAAVNSELDALGNAYRNTTQAFGGSSGFVLGDLNADCRYLSGCSFQDLEIVQRPFASWLIDFSEDTTTTPSYCAYDRIIALGDTRDHVVPCSAQVYRFDRNLSLSQDLVEDVSDHYPVEVETNNKARCMKTIIIIVVLSTHHQAHSRGPHTLKITIDNECRTHTFEHKTKLPNKLEFCIREHFGFTDCLKPCDIQSISIIPASTDAWSLTSIVTLARDTFGEVTLLSQDIDIDFAVDEDNSGNDATLHLTLAKSCCPCNTF</sequence>
<dbReference type="Proteomes" id="UP001174909">
    <property type="component" value="Unassembled WGS sequence"/>
</dbReference>
<dbReference type="SMART" id="SM00476">
    <property type="entry name" value="DNaseIc"/>
    <property type="match status" value="1"/>
</dbReference>
<dbReference type="GO" id="GO:0004530">
    <property type="term" value="F:deoxyribonuclease I activity"/>
    <property type="evidence" value="ECO:0007669"/>
    <property type="project" value="TreeGrafter"/>
</dbReference>
<feature type="signal peptide" evidence="4">
    <location>
        <begin position="1"/>
        <end position="19"/>
    </location>
</feature>
<dbReference type="GO" id="GO:0005634">
    <property type="term" value="C:nucleus"/>
    <property type="evidence" value="ECO:0007669"/>
    <property type="project" value="TreeGrafter"/>
</dbReference>
<protein>
    <submittedName>
        <fullName evidence="6">Deoxyribonuclease-1</fullName>
    </submittedName>
</protein>
<dbReference type="EMBL" id="CASHTH010001414">
    <property type="protein sequence ID" value="CAI8015045.1"/>
    <property type="molecule type" value="Genomic_DNA"/>
</dbReference>
<reference evidence="6" key="1">
    <citation type="submission" date="2023-03" db="EMBL/GenBank/DDBJ databases">
        <authorList>
            <person name="Steffen K."/>
            <person name="Cardenas P."/>
        </authorList>
    </citation>
    <scope>NUCLEOTIDE SEQUENCE</scope>
</reference>
<keyword evidence="2" id="KW-0540">Nuclease</keyword>
<dbReference type="InterPro" id="IPR036691">
    <property type="entry name" value="Endo/exonu/phosph_ase_sf"/>
</dbReference>
<accession>A0AA35RNY1</accession>
<evidence type="ECO:0000256" key="4">
    <source>
        <dbReference type="SAM" id="SignalP"/>
    </source>
</evidence>
<dbReference type="InterPro" id="IPR016202">
    <property type="entry name" value="DNase_I"/>
</dbReference>
<comment type="similarity">
    <text evidence="1">Belongs to the DNase I family.</text>
</comment>
<evidence type="ECO:0000256" key="2">
    <source>
        <dbReference type="ARBA" id="ARBA00022722"/>
    </source>
</evidence>
<evidence type="ECO:0000259" key="5">
    <source>
        <dbReference type="Pfam" id="PF03372"/>
    </source>
</evidence>
<proteinExistence type="inferred from homology"/>
<organism evidence="6 7">
    <name type="scientific">Geodia barretti</name>
    <name type="common">Barrett's horny sponge</name>
    <dbReference type="NCBI Taxonomy" id="519541"/>
    <lineage>
        <taxon>Eukaryota</taxon>
        <taxon>Metazoa</taxon>
        <taxon>Porifera</taxon>
        <taxon>Demospongiae</taxon>
        <taxon>Heteroscleromorpha</taxon>
        <taxon>Tetractinellida</taxon>
        <taxon>Astrophorina</taxon>
        <taxon>Geodiidae</taxon>
        <taxon>Geodia</taxon>
    </lineage>
</organism>
<comment type="caution">
    <text evidence="6">The sequence shown here is derived from an EMBL/GenBank/DDBJ whole genome shotgun (WGS) entry which is preliminary data.</text>
</comment>
<dbReference type="Pfam" id="PF03372">
    <property type="entry name" value="Exo_endo_phos"/>
    <property type="match status" value="1"/>
</dbReference>
<evidence type="ECO:0000256" key="3">
    <source>
        <dbReference type="ARBA" id="ARBA00022801"/>
    </source>
</evidence>